<dbReference type="Proteomes" id="UP000479000">
    <property type="component" value="Unassembled WGS sequence"/>
</dbReference>
<evidence type="ECO:0000256" key="1">
    <source>
        <dbReference type="SAM" id="MobiDB-lite"/>
    </source>
</evidence>
<protein>
    <submittedName>
        <fullName evidence="2">Uncharacterized protein</fullName>
    </submittedName>
</protein>
<feature type="region of interest" description="Disordered" evidence="1">
    <location>
        <begin position="80"/>
        <end position="131"/>
    </location>
</feature>
<gene>
    <name evidence="2" type="ORF">NTEN_LOCUS173</name>
</gene>
<organism evidence="2 3">
    <name type="scientific">Nesidiocoris tenuis</name>
    <dbReference type="NCBI Taxonomy" id="355587"/>
    <lineage>
        <taxon>Eukaryota</taxon>
        <taxon>Metazoa</taxon>
        <taxon>Ecdysozoa</taxon>
        <taxon>Arthropoda</taxon>
        <taxon>Hexapoda</taxon>
        <taxon>Insecta</taxon>
        <taxon>Pterygota</taxon>
        <taxon>Neoptera</taxon>
        <taxon>Paraneoptera</taxon>
        <taxon>Hemiptera</taxon>
        <taxon>Heteroptera</taxon>
        <taxon>Panheteroptera</taxon>
        <taxon>Cimicomorpha</taxon>
        <taxon>Miridae</taxon>
        <taxon>Dicyphina</taxon>
        <taxon>Nesidiocoris</taxon>
    </lineage>
</organism>
<evidence type="ECO:0000313" key="3">
    <source>
        <dbReference type="Proteomes" id="UP000479000"/>
    </source>
</evidence>
<proteinExistence type="predicted"/>
<evidence type="ECO:0000313" key="2">
    <source>
        <dbReference type="EMBL" id="CAA9993186.1"/>
    </source>
</evidence>
<sequence length="131" mass="14743">MDTGDGKCIEMSYVALWWIWSASLSRLNCFYVTSWFKRKSNVSGTSALGAHQNMIELRRTFQNKEVLCVTQAPLEFSPRCGNAADNAPRRSCENRASGTGRRRGQRARVAGCGRRTADLERSQRLEQGPLK</sequence>
<reference evidence="2 3" key="1">
    <citation type="submission" date="2020-02" db="EMBL/GenBank/DDBJ databases">
        <authorList>
            <person name="Ferguson B K."/>
        </authorList>
    </citation>
    <scope>NUCLEOTIDE SEQUENCE [LARGE SCALE GENOMIC DNA]</scope>
</reference>
<name>A0A6H5FUH0_9HEMI</name>
<feature type="compositionally biased region" description="Basic and acidic residues" evidence="1">
    <location>
        <begin position="115"/>
        <end position="124"/>
    </location>
</feature>
<accession>A0A6H5FUH0</accession>
<keyword evidence="3" id="KW-1185">Reference proteome</keyword>
<dbReference type="AlphaFoldDB" id="A0A6H5FUH0"/>
<dbReference type="EMBL" id="CADCXU010000235">
    <property type="protein sequence ID" value="CAA9993186.1"/>
    <property type="molecule type" value="Genomic_DNA"/>
</dbReference>